<organism evidence="1 2">
    <name type="scientific">Zhengella mangrovi</name>
    <dbReference type="NCBI Taxonomy" id="1982044"/>
    <lineage>
        <taxon>Bacteria</taxon>
        <taxon>Pseudomonadati</taxon>
        <taxon>Pseudomonadota</taxon>
        <taxon>Alphaproteobacteria</taxon>
        <taxon>Hyphomicrobiales</taxon>
        <taxon>Notoacmeibacteraceae</taxon>
        <taxon>Zhengella</taxon>
    </lineage>
</organism>
<comment type="caution">
    <text evidence="1">The sequence shown here is derived from an EMBL/GenBank/DDBJ whole genome shotgun (WGS) entry which is preliminary data.</text>
</comment>
<dbReference type="EMBL" id="PDVP01000026">
    <property type="protein sequence ID" value="PHP64697.1"/>
    <property type="molecule type" value="Genomic_DNA"/>
</dbReference>
<name>A0A2G1QGP5_9HYPH</name>
<evidence type="ECO:0000313" key="2">
    <source>
        <dbReference type="Proteomes" id="UP000221168"/>
    </source>
</evidence>
<sequence>MKKARLETLSPTARLRVLRYMRGRGREANMYDYYAEKRRQALAAYVQCREADTAPETDWMGDVFDTADINLGFSVMIQKMALSHLREMPKPVLP</sequence>
<dbReference type="AlphaFoldDB" id="A0A2G1QGP5"/>
<evidence type="ECO:0000313" key="1">
    <source>
        <dbReference type="EMBL" id="PHP64697.1"/>
    </source>
</evidence>
<protein>
    <submittedName>
        <fullName evidence="1">Uncharacterized protein</fullName>
    </submittedName>
</protein>
<keyword evidence="2" id="KW-1185">Reference proteome</keyword>
<gene>
    <name evidence="1" type="ORF">CSC94_22995</name>
</gene>
<accession>A0A2G1QGP5</accession>
<proteinExistence type="predicted"/>
<dbReference type="Proteomes" id="UP000221168">
    <property type="component" value="Unassembled WGS sequence"/>
</dbReference>
<reference evidence="1 2" key="1">
    <citation type="submission" date="2017-10" db="EMBL/GenBank/DDBJ databases">
        <title>Sedimentibacterium mangrovi gen. nov., sp. nov., a novel member of family Phyllobacteriacea isolated from mangrove sediment.</title>
        <authorList>
            <person name="Liao H."/>
            <person name="Tian Y."/>
        </authorList>
    </citation>
    <scope>NUCLEOTIDE SEQUENCE [LARGE SCALE GENOMIC DNA]</scope>
    <source>
        <strain evidence="1 2">X9-2-2</strain>
    </source>
</reference>